<evidence type="ECO:0000256" key="10">
    <source>
        <dbReference type="PIRNR" id="PIRNR006291"/>
    </source>
</evidence>
<name>A0A1D2QSQ1_9GAMM</name>
<dbReference type="PIRSF" id="PIRSF006291">
    <property type="entry name" value="GspM"/>
    <property type="match status" value="1"/>
</dbReference>
<dbReference type="GO" id="GO:0005886">
    <property type="term" value="C:plasma membrane"/>
    <property type="evidence" value="ECO:0007669"/>
    <property type="project" value="UniProtKB-SubCell"/>
</dbReference>
<evidence type="ECO:0000256" key="5">
    <source>
        <dbReference type="ARBA" id="ARBA00022519"/>
    </source>
</evidence>
<evidence type="ECO:0000256" key="4">
    <source>
        <dbReference type="ARBA" id="ARBA00022475"/>
    </source>
</evidence>
<dbReference type="InterPro" id="IPR023229">
    <property type="entry name" value="T2SS_M_periplasmic_sf"/>
</dbReference>
<comment type="subcellular location">
    <subcellularLocation>
        <location evidence="1">Cell inner membrane</location>
        <topology evidence="1">Single-pass membrane protein</topology>
    </subcellularLocation>
</comment>
<keyword evidence="9 10" id="KW-0472">Membrane</keyword>
<sequence>MERLLDNWQQRTSLEKIIMAIVGLVIVCSLFYFLVFDPIINLREQQQKHLKAKEITLMEVTRLVSRFQTQSAVVDTPNTGLASIVDRSLQKNDLPMKGFQPGKNNDARLRLSNVAYKPLVQWLYELEYKHNISIEELTISQAKTPGRLMVSIRIVKS</sequence>
<dbReference type="InterPro" id="IPR007690">
    <property type="entry name" value="T2SS_GspM"/>
</dbReference>
<keyword evidence="3 10" id="KW-0813">Transport</keyword>
<comment type="caution">
    <text evidence="12">The sequence shown here is derived from an EMBL/GenBank/DDBJ whole genome shotgun (WGS) entry which is preliminary data.</text>
</comment>
<evidence type="ECO:0000256" key="8">
    <source>
        <dbReference type="ARBA" id="ARBA00022989"/>
    </source>
</evidence>
<dbReference type="SUPFAM" id="SSF103054">
    <property type="entry name" value="General secretion pathway protein M, EpsM"/>
    <property type="match status" value="1"/>
</dbReference>
<reference evidence="12 13" key="1">
    <citation type="journal article" date="2016" name="Appl. Environ. Microbiol.">
        <title>Lack of Overt Genome Reduction in the Bryostatin-Producing Bryozoan Symbiont "Candidatus Endobugula sertula".</title>
        <authorList>
            <person name="Miller I.J."/>
            <person name="Vanee N."/>
            <person name="Fong S.S."/>
            <person name="Lim-Fong G.E."/>
            <person name="Kwan J.C."/>
        </authorList>
    </citation>
    <scope>NUCLEOTIDE SEQUENCE [LARGE SCALE GENOMIC DNA]</scope>
    <source>
        <strain evidence="12">AB1-4</strain>
    </source>
</reference>
<feature type="transmembrane region" description="Helical" evidence="11">
    <location>
        <begin position="17"/>
        <end position="36"/>
    </location>
</feature>
<evidence type="ECO:0000256" key="2">
    <source>
        <dbReference type="ARBA" id="ARBA00010637"/>
    </source>
</evidence>
<comment type="function">
    <text evidence="10">Inner membrane component of the type II secretion system required for the energy-dependent secretion of extracellular factors such as proteases and toxins from the periplasm.</text>
</comment>
<dbReference type="EMBL" id="MDLC01000007">
    <property type="protein sequence ID" value="ODS24584.1"/>
    <property type="molecule type" value="Genomic_DNA"/>
</dbReference>
<keyword evidence="4 10" id="KW-1003">Cell membrane</keyword>
<evidence type="ECO:0000313" key="13">
    <source>
        <dbReference type="Proteomes" id="UP000242502"/>
    </source>
</evidence>
<evidence type="ECO:0000313" key="12">
    <source>
        <dbReference type="EMBL" id="ODS24584.1"/>
    </source>
</evidence>
<dbReference type="STRING" id="62101.AB835_03105"/>
<keyword evidence="8 11" id="KW-1133">Transmembrane helix</keyword>
<dbReference type="Proteomes" id="UP000242502">
    <property type="component" value="Unassembled WGS sequence"/>
</dbReference>
<keyword evidence="6 11" id="KW-0812">Transmembrane</keyword>
<keyword evidence="5 10" id="KW-0997">Cell inner membrane</keyword>
<organism evidence="12 13">
    <name type="scientific">Candidatus Endobugula sertula</name>
    <name type="common">Bugula neritina bacterial symbiont</name>
    <dbReference type="NCBI Taxonomy" id="62101"/>
    <lineage>
        <taxon>Bacteria</taxon>
        <taxon>Pseudomonadati</taxon>
        <taxon>Pseudomonadota</taxon>
        <taxon>Gammaproteobacteria</taxon>
        <taxon>Cellvibrionales</taxon>
        <taxon>Cellvibrionaceae</taxon>
        <taxon>Candidatus Endobugula</taxon>
    </lineage>
</organism>
<keyword evidence="7 10" id="KW-0653">Protein transport</keyword>
<dbReference type="GO" id="GO:0015628">
    <property type="term" value="P:protein secretion by the type II secretion system"/>
    <property type="evidence" value="ECO:0007669"/>
    <property type="project" value="InterPro"/>
</dbReference>
<evidence type="ECO:0000256" key="9">
    <source>
        <dbReference type="ARBA" id="ARBA00023136"/>
    </source>
</evidence>
<dbReference type="GO" id="GO:0015627">
    <property type="term" value="C:type II protein secretion system complex"/>
    <property type="evidence" value="ECO:0007669"/>
    <property type="project" value="InterPro"/>
</dbReference>
<evidence type="ECO:0000256" key="11">
    <source>
        <dbReference type="SAM" id="Phobius"/>
    </source>
</evidence>
<protein>
    <recommendedName>
        <fullName evidence="10">Type II secretion system protein M</fullName>
        <shortName evidence="10">T2SS protein M</shortName>
    </recommendedName>
    <alternativeName>
        <fullName evidence="10">General secretion pathway protein M</fullName>
    </alternativeName>
</protein>
<dbReference type="Pfam" id="PF04612">
    <property type="entry name" value="T2SSM"/>
    <property type="match status" value="1"/>
</dbReference>
<gene>
    <name evidence="12" type="ORF">AB835_03105</name>
</gene>
<dbReference type="AlphaFoldDB" id="A0A1D2QSQ1"/>
<accession>A0A1D2QSQ1</accession>
<proteinExistence type="inferred from homology"/>
<evidence type="ECO:0000256" key="3">
    <source>
        <dbReference type="ARBA" id="ARBA00022448"/>
    </source>
</evidence>
<evidence type="ECO:0000256" key="6">
    <source>
        <dbReference type="ARBA" id="ARBA00022692"/>
    </source>
</evidence>
<dbReference type="Gene3D" id="3.30.1360.100">
    <property type="entry name" value="General secretion pathway protein M, EpsM"/>
    <property type="match status" value="1"/>
</dbReference>
<comment type="similarity">
    <text evidence="2 10">Belongs to the GSP M family.</text>
</comment>
<evidence type="ECO:0000256" key="7">
    <source>
        <dbReference type="ARBA" id="ARBA00022927"/>
    </source>
</evidence>
<evidence type="ECO:0000256" key="1">
    <source>
        <dbReference type="ARBA" id="ARBA00004377"/>
    </source>
</evidence>